<feature type="binding site" evidence="7">
    <location>
        <begin position="175"/>
        <end position="177"/>
    </location>
    <ligand>
        <name>substrate</name>
    </ligand>
</feature>
<dbReference type="AlphaFoldDB" id="A0A934VDC7"/>
<comment type="caution">
    <text evidence="10">The sequence shown here is derived from an EMBL/GenBank/DDBJ whole genome shotgun (WGS) entry which is preliminary data.</text>
</comment>
<protein>
    <submittedName>
        <fullName evidence="10">Arabinan endo-1,5-alpha-L-arabinosidase</fullName>
    </submittedName>
</protein>
<evidence type="ECO:0000256" key="5">
    <source>
        <dbReference type="PIRNR" id="PIRNR026534"/>
    </source>
</evidence>
<evidence type="ECO:0000256" key="2">
    <source>
        <dbReference type="ARBA" id="ARBA00009865"/>
    </source>
</evidence>
<keyword evidence="3 5" id="KW-0378">Hydrolase</keyword>
<feature type="binding site" evidence="7">
    <location>
        <position position="38"/>
    </location>
    <ligand>
        <name>substrate</name>
    </ligand>
</feature>
<reference evidence="10" key="1">
    <citation type="submission" date="2021-01" db="EMBL/GenBank/DDBJ databases">
        <title>Modified the classification status of verrucomicrobia.</title>
        <authorList>
            <person name="Feng X."/>
        </authorList>
    </citation>
    <scope>NUCLEOTIDE SEQUENCE</scope>
    <source>
        <strain evidence="10">JCM 18052</strain>
    </source>
</reference>
<evidence type="ECO:0000256" key="9">
    <source>
        <dbReference type="SAM" id="SignalP"/>
    </source>
</evidence>
<evidence type="ECO:0000256" key="6">
    <source>
        <dbReference type="PIRSR" id="PIRSR026534-1"/>
    </source>
</evidence>
<feature type="signal peptide" evidence="9">
    <location>
        <begin position="1"/>
        <end position="25"/>
    </location>
</feature>
<evidence type="ECO:0000313" key="11">
    <source>
        <dbReference type="Proteomes" id="UP000600139"/>
    </source>
</evidence>
<keyword evidence="4 5" id="KW-0326">Glycosidase</keyword>
<dbReference type="GO" id="GO:0046558">
    <property type="term" value="F:arabinan endo-1,5-alpha-L-arabinosidase activity"/>
    <property type="evidence" value="ECO:0007669"/>
    <property type="project" value="InterPro"/>
</dbReference>
<dbReference type="PANTHER" id="PTHR43301">
    <property type="entry name" value="ARABINAN ENDO-1,5-ALPHA-L-ARABINOSIDASE"/>
    <property type="match status" value="1"/>
</dbReference>
<evidence type="ECO:0000256" key="4">
    <source>
        <dbReference type="ARBA" id="ARBA00023295"/>
    </source>
</evidence>
<dbReference type="EMBL" id="JAENIK010000012">
    <property type="protein sequence ID" value="MBK1817881.1"/>
    <property type="molecule type" value="Genomic_DNA"/>
</dbReference>
<feature type="binding site" evidence="7">
    <location>
        <begin position="155"/>
        <end position="158"/>
    </location>
    <ligand>
        <name>substrate</name>
    </ligand>
</feature>
<dbReference type="InterPro" id="IPR050727">
    <property type="entry name" value="GH43_arabinanases"/>
</dbReference>
<proteinExistence type="inferred from homology"/>
<evidence type="ECO:0000256" key="7">
    <source>
        <dbReference type="PIRSR" id="PIRSR026534-2"/>
    </source>
</evidence>
<sequence>MMRRVFLTATPLSCLMLASPFAATAQDTNGGKITRFHDPSTPIRQQETWHIFSTGNGISTRTSTDLESWKEGPPVFKELPAWHRDVVSDHKGYLWAPDIIRQGGRYLLYYSVSGWGKNTSAIGLASSPTLDSKDPAYQWKDEGIVIRSGKEDAYNAIDPQLFADTDGRLWMVFGSFWTGIQLTELDAKTGLRHPENRKIHQLAWHESIEAAALLKHDGFYYLFVNWGLCCRGVDSTYEMRVGRSKEITGPYLDAAGNELVTGGGTLFMQSEGNRIGPGHPSFIREKDAIRMFFHYYDGNRRGHPTLGDATLEWNDNGWPKAGNKP</sequence>
<comment type="pathway">
    <text evidence="1 5">Glycan metabolism; L-arabinan degradation.</text>
</comment>
<dbReference type="SUPFAM" id="SSF75005">
    <property type="entry name" value="Arabinanase/levansucrase/invertase"/>
    <property type="match status" value="1"/>
</dbReference>
<dbReference type="Pfam" id="PF04616">
    <property type="entry name" value="Glyco_hydro_43"/>
    <property type="match status" value="1"/>
</dbReference>
<dbReference type="PANTHER" id="PTHR43301:SF3">
    <property type="entry name" value="ARABINAN ENDO-1,5-ALPHA-L-ARABINOSIDASE A-RELATED"/>
    <property type="match status" value="1"/>
</dbReference>
<dbReference type="GO" id="GO:0005975">
    <property type="term" value="P:carbohydrate metabolic process"/>
    <property type="evidence" value="ECO:0007669"/>
    <property type="project" value="InterPro"/>
</dbReference>
<feature type="binding site" evidence="7">
    <location>
        <position position="116"/>
    </location>
    <ligand>
        <name>substrate</name>
    </ligand>
</feature>
<name>A0A934VDC7_9BACT</name>
<keyword evidence="11" id="KW-1185">Reference proteome</keyword>
<dbReference type="RefSeq" id="WP_200352806.1">
    <property type="nucleotide sequence ID" value="NZ_JAENIK010000012.1"/>
</dbReference>
<dbReference type="InterPro" id="IPR006710">
    <property type="entry name" value="Glyco_hydro_43"/>
</dbReference>
<feature type="active site" description="Proton donor" evidence="6">
    <location>
        <position position="209"/>
    </location>
</feature>
<feature type="chain" id="PRO_5036928695" evidence="9">
    <location>
        <begin position="26"/>
        <end position="325"/>
    </location>
</feature>
<dbReference type="Proteomes" id="UP000600139">
    <property type="component" value="Unassembled WGS sequence"/>
</dbReference>
<evidence type="ECO:0000256" key="3">
    <source>
        <dbReference type="ARBA" id="ARBA00022801"/>
    </source>
</evidence>
<evidence type="ECO:0000256" key="8">
    <source>
        <dbReference type="PIRSR" id="PIRSR026534-3"/>
    </source>
</evidence>
<dbReference type="InterPro" id="IPR023296">
    <property type="entry name" value="Glyco_hydro_beta-prop_sf"/>
</dbReference>
<organism evidence="10 11">
    <name type="scientific">Luteolibacter yonseiensis</name>
    <dbReference type="NCBI Taxonomy" id="1144680"/>
    <lineage>
        <taxon>Bacteria</taxon>
        <taxon>Pseudomonadati</taxon>
        <taxon>Verrucomicrobiota</taxon>
        <taxon>Verrucomicrobiia</taxon>
        <taxon>Verrucomicrobiales</taxon>
        <taxon>Verrucomicrobiaceae</taxon>
        <taxon>Luteolibacter</taxon>
    </lineage>
</organism>
<gene>
    <name evidence="10" type="ORF">JIN84_19830</name>
</gene>
<dbReference type="InterPro" id="IPR016840">
    <property type="entry name" value="Glyco_hydro_43_endo_a_Ara-ase"/>
</dbReference>
<feature type="site" description="Important for catalytic activity, responsible for pKa modulation of the active site Glu and correct orientation of both the proton donor and substrate" evidence="8">
    <location>
        <position position="158"/>
    </location>
</feature>
<feature type="site" description="Important for substrate recognition" evidence="8">
    <location>
        <position position="279"/>
    </location>
</feature>
<keyword evidence="9" id="KW-0732">Signal</keyword>
<dbReference type="PIRSF" id="PIRSF026534">
    <property type="entry name" value="Endo_alpha-L-arabinosidase"/>
    <property type="match status" value="1"/>
</dbReference>
<dbReference type="Gene3D" id="2.115.10.20">
    <property type="entry name" value="Glycosyl hydrolase domain, family 43"/>
    <property type="match status" value="1"/>
</dbReference>
<dbReference type="CDD" id="cd08998">
    <property type="entry name" value="GH43_Arb43a-like"/>
    <property type="match status" value="1"/>
</dbReference>
<feature type="active site" description="Proton acceptor" evidence="6">
    <location>
        <position position="38"/>
    </location>
</feature>
<comment type="similarity">
    <text evidence="2 5">Belongs to the glycosyl hydrolase 43 family.</text>
</comment>
<accession>A0A934VDC7</accession>
<evidence type="ECO:0000256" key="1">
    <source>
        <dbReference type="ARBA" id="ARBA00004834"/>
    </source>
</evidence>
<evidence type="ECO:0000313" key="10">
    <source>
        <dbReference type="EMBL" id="MBK1817881.1"/>
    </source>
</evidence>